<sequence length="298" mass="33100">MSFDNQTADEKQMRMKANYPDFKGSRSPFVSEEAPAGDIPPAACTDTQVHEHPLKQGHYLSANPKDLVEHITSEPKSLQFPGRAGAQEKLRAENIRSTGQEDEGATAAETAHVKDSRPGDPDSYRTLLKLIQKWCKKLSSKGQTLETYQRPLARSFSKQMPELENIPDTPKEARVKTRWKRMKREIGEEQESCPQVIASLEMVSVPEEQMPALTEAPVLYEGVSTIVVTTTAPEAVLALAAILDQDTKNERGPAVHYNTRDLWGTGVWSTGETFLQTQEVGFGCSSTLNKPGYLRRGK</sequence>
<gene>
    <name evidence="2" type="ORF">LTLLF_115905</name>
</gene>
<dbReference type="Proteomes" id="UP000710432">
    <property type="component" value="Unassembled WGS sequence"/>
</dbReference>
<feature type="compositionally biased region" description="Basic and acidic residues" evidence="1">
    <location>
        <begin position="111"/>
        <end position="121"/>
    </location>
</feature>
<dbReference type="EMBL" id="JAATJU010010194">
    <property type="protein sequence ID" value="KAH0518617.1"/>
    <property type="molecule type" value="Genomic_DNA"/>
</dbReference>
<evidence type="ECO:0000313" key="3">
    <source>
        <dbReference type="Proteomes" id="UP000710432"/>
    </source>
</evidence>
<feature type="region of interest" description="Disordered" evidence="1">
    <location>
        <begin position="96"/>
        <end position="121"/>
    </location>
</feature>
<evidence type="ECO:0000313" key="2">
    <source>
        <dbReference type="EMBL" id="KAH0518617.1"/>
    </source>
</evidence>
<evidence type="ECO:0000256" key="1">
    <source>
        <dbReference type="SAM" id="MobiDB-lite"/>
    </source>
</evidence>
<comment type="caution">
    <text evidence="2">The sequence shown here is derived from an EMBL/GenBank/DDBJ whole genome shotgun (WGS) entry which is preliminary data.</text>
</comment>
<name>A0A8J6L8F6_MICOH</name>
<protein>
    <submittedName>
        <fullName evidence="2">Developmental pluripotency-associated protein 4</fullName>
    </submittedName>
</protein>
<proteinExistence type="predicted"/>
<accession>A0A8J6L8F6</accession>
<dbReference type="AlphaFoldDB" id="A0A8J6L8F6"/>
<organism evidence="2 3">
    <name type="scientific">Microtus ochrogaster</name>
    <name type="common">Prairie vole</name>
    <dbReference type="NCBI Taxonomy" id="79684"/>
    <lineage>
        <taxon>Eukaryota</taxon>
        <taxon>Metazoa</taxon>
        <taxon>Chordata</taxon>
        <taxon>Craniata</taxon>
        <taxon>Vertebrata</taxon>
        <taxon>Euteleostomi</taxon>
        <taxon>Mammalia</taxon>
        <taxon>Eutheria</taxon>
        <taxon>Euarchontoglires</taxon>
        <taxon>Glires</taxon>
        <taxon>Rodentia</taxon>
        <taxon>Myomorpha</taxon>
        <taxon>Muroidea</taxon>
        <taxon>Cricetidae</taxon>
        <taxon>Arvicolinae</taxon>
        <taxon>Microtus</taxon>
    </lineage>
</organism>
<reference evidence="2" key="1">
    <citation type="submission" date="2020-03" db="EMBL/GenBank/DDBJ databases">
        <title>Studies in the Genomics of Life Span.</title>
        <authorList>
            <person name="Glass D."/>
        </authorList>
    </citation>
    <scope>NUCLEOTIDE SEQUENCE</scope>
    <source>
        <strain evidence="2">LTLLF</strain>
        <tissue evidence="2">Muscle</tissue>
    </source>
</reference>
<feature type="region of interest" description="Disordered" evidence="1">
    <location>
        <begin position="1"/>
        <end position="45"/>
    </location>
</feature>